<evidence type="ECO:0008006" key="15">
    <source>
        <dbReference type="Google" id="ProtNLM"/>
    </source>
</evidence>
<evidence type="ECO:0000256" key="7">
    <source>
        <dbReference type="PROSITE-ProRule" id="PRU01240"/>
    </source>
</evidence>
<evidence type="ECO:0000256" key="1">
    <source>
        <dbReference type="ARBA" id="ARBA00011073"/>
    </source>
</evidence>
<reference evidence="14" key="1">
    <citation type="journal article" date="2013" name="Science">
        <title>The Amborella genome and the evolution of flowering plants.</title>
        <authorList>
            <consortium name="Amborella Genome Project"/>
        </authorList>
    </citation>
    <scope>NUCLEOTIDE SEQUENCE [LARGE SCALE GENOMIC DNA]</scope>
</reference>
<keyword evidence="14" id="KW-1185">Reference proteome</keyword>
<dbReference type="eggNOG" id="ENOG502QUSK">
    <property type="taxonomic scope" value="Eukaryota"/>
</dbReference>
<keyword evidence="2 7" id="KW-0645">Protease</keyword>
<dbReference type="FunFam" id="3.40.50.200:FF:000006">
    <property type="entry name" value="Subtilisin-like protease SBT1.5"/>
    <property type="match status" value="1"/>
</dbReference>
<dbReference type="InterPro" id="IPR003137">
    <property type="entry name" value="PA_domain"/>
</dbReference>
<organism evidence="13 14">
    <name type="scientific">Amborella trichopoda</name>
    <dbReference type="NCBI Taxonomy" id="13333"/>
    <lineage>
        <taxon>Eukaryota</taxon>
        <taxon>Viridiplantae</taxon>
        <taxon>Streptophyta</taxon>
        <taxon>Embryophyta</taxon>
        <taxon>Tracheophyta</taxon>
        <taxon>Spermatophyta</taxon>
        <taxon>Magnoliopsida</taxon>
        <taxon>Amborellales</taxon>
        <taxon>Amborellaceae</taxon>
        <taxon>Amborella</taxon>
    </lineage>
</organism>
<dbReference type="Pfam" id="PF02225">
    <property type="entry name" value="PA"/>
    <property type="match status" value="1"/>
</dbReference>
<gene>
    <name evidence="13" type="ORF">AMTR_s00152p00071630</name>
</gene>
<evidence type="ECO:0000256" key="5">
    <source>
        <dbReference type="ARBA" id="ARBA00022825"/>
    </source>
</evidence>
<dbReference type="KEGG" id="atr:18436626"/>
<dbReference type="Pfam" id="PF17766">
    <property type="entry name" value="fn3_6"/>
    <property type="match status" value="1"/>
</dbReference>
<dbReference type="FunFam" id="2.60.40.2310:FF:000001">
    <property type="entry name" value="Subtilisin-like protease SBT1.5"/>
    <property type="match status" value="1"/>
</dbReference>
<evidence type="ECO:0000313" key="14">
    <source>
        <dbReference type="Proteomes" id="UP000017836"/>
    </source>
</evidence>
<name>W1PKD4_AMBTC</name>
<dbReference type="CDD" id="cd02120">
    <property type="entry name" value="PA_subtilisin_like"/>
    <property type="match status" value="1"/>
</dbReference>
<feature type="domain" description="Inhibitor I9" evidence="11">
    <location>
        <begin position="40"/>
        <end position="119"/>
    </location>
</feature>
<dbReference type="OrthoDB" id="10256524at2759"/>
<dbReference type="Gene3D" id="3.40.50.200">
    <property type="entry name" value="Peptidase S8/S53 domain"/>
    <property type="match status" value="1"/>
</dbReference>
<dbReference type="Gramene" id="ERN08498">
    <property type="protein sequence ID" value="ERN08498"/>
    <property type="gene ID" value="AMTR_s00152p00071630"/>
</dbReference>
<dbReference type="Gene3D" id="3.30.70.80">
    <property type="entry name" value="Peptidase S8 propeptide/proteinase inhibitor I9"/>
    <property type="match status" value="1"/>
</dbReference>
<evidence type="ECO:0000259" key="12">
    <source>
        <dbReference type="Pfam" id="PF17766"/>
    </source>
</evidence>
<dbReference type="InterPro" id="IPR041469">
    <property type="entry name" value="Subtilisin-like_FN3"/>
</dbReference>
<feature type="domain" description="Peptidase S8/S53" evidence="9">
    <location>
        <begin position="149"/>
        <end position="623"/>
    </location>
</feature>
<dbReference type="InterPro" id="IPR010259">
    <property type="entry name" value="S8pro/Inhibitor_I9"/>
</dbReference>
<feature type="signal peptide" evidence="8">
    <location>
        <begin position="1"/>
        <end position="33"/>
    </location>
</feature>
<evidence type="ECO:0000256" key="4">
    <source>
        <dbReference type="ARBA" id="ARBA00022801"/>
    </source>
</evidence>
<evidence type="ECO:0000256" key="3">
    <source>
        <dbReference type="ARBA" id="ARBA00022729"/>
    </source>
</evidence>
<accession>W1PKD4</accession>
<sequence length="784" mass="83204">MNPFMDMKRYSYCLNAMLFQFFLFVLLSLLSEGIESDTTVYIVYMGAPGNKNEDPVSDHLELISSITASKKPHSQGLLVRSYMNGFSGFAARLTAQHAAAMAKQPQVVSVFVDPFLQLHTTRSWDFLQEHTELEPYSDMDSDSGSRNNTNTIIGLLDTGVWPESPSFDDMDMGAIPARWKGVCMEGKDFNSSYCNRKLIGARYYKDNSPSVAWTAQDTPRDTLGHGTHTSSTAAGSLVAGANYYGLAAGIAKGGSPTSRLAVYKVCTEEGCKGSAILAAFDDAIGDGVDILSLSLGASPFFKPDFVNDPIAIGAFHATQHGILVVCSAGNGGPDSSSVVNSAPWILTVAATTIDRDFESDLVLGSGGSTTTKTIKGEAINFSNLNKSPVYPLIYGGTAGSNSSSQDEASNCNPGSLDGEKIKGKIVLCQHTDQGYSKKEKMNGVKSLGGFGVALVDNEERYVAFDYDTFPATALSSASAKEVLSHINSTRNPVATILPTVAVTKFKPAPTVAYFSSRGPSTDTKNILKPDVAAPGVNILAAYIPTSGSSVPPGQSPSQFNLLSGTSMACPHVSGIAALIKSKHPTWSPSAIRSAIMTTATETDNSKAQMTTDSGSSATPYDYGTGEVNPTGALQPGLIYETSGEDYFFFLCNYGYNSSSIKIISGKTGNYTCPSNSSIESISDLNYPSIAIVNLDNKSGKTVKRTVTNVGIDMETIYTATVKAPKGLDVKVSPDRLQFTETSKSLSYQVTFASSGSSIKKDAFGSITWSNGKHSVKTTFVVSVS</sequence>
<protein>
    <recommendedName>
        <fullName evidence="15">Subtilisin-like protease</fullName>
    </recommendedName>
</protein>
<feature type="domain" description="Subtilisin-like protease fibronectin type-III" evidence="12">
    <location>
        <begin position="683"/>
        <end position="781"/>
    </location>
</feature>
<dbReference type="PANTHER" id="PTHR10795">
    <property type="entry name" value="PROPROTEIN CONVERTASE SUBTILISIN/KEXIN"/>
    <property type="match status" value="1"/>
</dbReference>
<dbReference type="InterPro" id="IPR015500">
    <property type="entry name" value="Peptidase_S8_subtilisin-rel"/>
</dbReference>
<feature type="active site" description="Charge relay system" evidence="6 7">
    <location>
        <position position="566"/>
    </location>
</feature>
<dbReference type="SUPFAM" id="SSF52743">
    <property type="entry name" value="Subtilisin-like"/>
    <property type="match status" value="1"/>
</dbReference>
<dbReference type="MEROPS" id="S08.A22"/>
<dbReference type="GO" id="GO:0005576">
    <property type="term" value="C:extracellular region"/>
    <property type="evidence" value="ECO:0000318"/>
    <property type="project" value="GO_Central"/>
</dbReference>
<dbReference type="Gene3D" id="3.50.30.30">
    <property type="match status" value="1"/>
</dbReference>
<feature type="chain" id="PRO_5004808094" description="Subtilisin-like protease" evidence="8">
    <location>
        <begin position="34"/>
        <end position="784"/>
    </location>
</feature>
<evidence type="ECO:0000313" key="13">
    <source>
        <dbReference type="EMBL" id="ERN08498.1"/>
    </source>
</evidence>
<dbReference type="InterPro" id="IPR023828">
    <property type="entry name" value="Peptidase_S8_Ser-AS"/>
</dbReference>
<dbReference type="GO" id="GO:0004252">
    <property type="term" value="F:serine-type endopeptidase activity"/>
    <property type="evidence" value="ECO:0000318"/>
    <property type="project" value="GO_Central"/>
</dbReference>
<dbReference type="InterPro" id="IPR045051">
    <property type="entry name" value="SBT"/>
</dbReference>
<dbReference type="Pfam" id="PF05922">
    <property type="entry name" value="Inhibitor_I9"/>
    <property type="match status" value="1"/>
</dbReference>
<proteinExistence type="inferred from homology"/>
<dbReference type="InterPro" id="IPR000209">
    <property type="entry name" value="Peptidase_S8/S53_dom"/>
</dbReference>
<feature type="domain" description="PA" evidence="10">
    <location>
        <begin position="390"/>
        <end position="480"/>
    </location>
</feature>
<keyword evidence="5 7" id="KW-0720">Serine protease</keyword>
<dbReference type="PROSITE" id="PS00138">
    <property type="entry name" value="SUBTILASE_SER"/>
    <property type="match status" value="1"/>
</dbReference>
<keyword evidence="4 7" id="KW-0378">Hydrolase</keyword>
<dbReference type="InterPro" id="IPR036852">
    <property type="entry name" value="Peptidase_S8/S53_dom_sf"/>
</dbReference>
<dbReference type="AlphaFoldDB" id="W1PKD4"/>
<dbReference type="PRINTS" id="PR00723">
    <property type="entry name" value="SUBTILISIN"/>
</dbReference>
<evidence type="ECO:0000256" key="6">
    <source>
        <dbReference type="PIRSR" id="PIRSR615500-1"/>
    </source>
</evidence>
<dbReference type="PROSITE" id="PS51892">
    <property type="entry name" value="SUBTILASE"/>
    <property type="match status" value="1"/>
</dbReference>
<dbReference type="InterPro" id="IPR037045">
    <property type="entry name" value="S8pro/Inhibitor_I9_sf"/>
</dbReference>
<dbReference type="HOGENOM" id="CLU_000625_4_4_1"/>
<comment type="similarity">
    <text evidence="1 7">Belongs to the peptidase S8 family.</text>
</comment>
<evidence type="ECO:0000256" key="8">
    <source>
        <dbReference type="SAM" id="SignalP"/>
    </source>
</evidence>
<dbReference type="EMBL" id="KI393323">
    <property type="protein sequence ID" value="ERN08498.1"/>
    <property type="molecule type" value="Genomic_DNA"/>
</dbReference>
<feature type="active site" description="Charge relay system" evidence="6 7">
    <location>
        <position position="157"/>
    </location>
</feature>
<evidence type="ECO:0000259" key="9">
    <source>
        <dbReference type="Pfam" id="PF00082"/>
    </source>
</evidence>
<dbReference type="Pfam" id="PF00082">
    <property type="entry name" value="Peptidase_S8"/>
    <property type="match status" value="1"/>
</dbReference>
<dbReference type="CDD" id="cd04852">
    <property type="entry name" value="Peptidases_S8_3"/>
    <property type="match status" value="1"/>
</dbReference>
<feature type="active site" description="Charge relay system" evidence="6 7">
    <location>
        <position position="225"/>
    </location>
</feature>
<dbReference type="GO" id="GO:0006508">
    <property type="term" value="P:proteolysis"/>
    <property type="evidence" value="ECO:0007669"/>
    <property type="project" value="UniProtKB-KW"/>
</dbReference>
<evidence type="ECO:0000259" key="11">
    <source>
        <dbReference type="Pfam" id="PF05922"/>
    </source>
</evidence>
<evidence type="ECO:0000256" key="2">
    <source>
        <dbReference type="ARBA" id="ARBA00022670"/>
    </source>
</evidence>
<dbReference type="OMA" id="VHTYKHG"/>
<evidence type="ECO:0000259" key="10">
    <source>
        <dbReference type="Pfam" id="PF02225"/>
    </source>
</evidence>
<dbReference type="Proteomes" id="UP000017836">
    <property type="component" value="Unassembled WGS sequence"/>
</dbReference>
<dbReference type="Gene3D" id="2.60.40.2310">
    <property type="match status" value="1"/>
</dbReference>
<dbReference type="STRING" id="13333.W1PKD4"/>
<keyword evidence="3 8" id="KW-0732">Signal</keyword>
<dbReference type="InterPro" id="IPR034197">
    <property type="entry name" value="Peptidases_S8_3"/>
</dbReference>
<dbReference type="GO" id="GO:2000038">
    <property type="term" value="P:regulation of stomatal complex development"/>
    <property type="evidence" value="ECO:0000318"/>
    <property type="project" value="GO_Central"/>
</dbReference>